<keyword evidence="2" id="KW-1185">Reference proteome</keyword>
<dbReference type="EMBL" id="CP102294">
    <property type="protein sequence ID" value="UWN57990.1"/>
    <property type="molecule type" value="Genomic_DNA"/>
</dbReference>
<name>A0ABY5V184_9BACT</name>
<sequence length="464" mass="54065">MATIQEIIDKNRPVTEIISDLKEKAVYVQPWTGRWGLIHEYDPKRHPVMNKAKYPDIVNEDGSIDYVTRITYDLQRLAVKRMTELCFGIPVKRIYKPNNDGEQKVAKMLEAIYERNRIDSVNIERSNMLFAGCEVMTLWYAVEQRHDLYGFNCPLKLRCKNYSPMHGDELYPLFDEYGDMIALSVGYTRKKLGKTVSYFDTYTDSKHLKWSNENNGWQLIEDEDITLGKIPGVYMFRPTPIWEDTSKIVFEIEWALSRNGNYLRKNSKPVFCVFADEEIQFGEEQPENKEFKSILQYPKGSSAGYVTWEQAVENLKFFVTELRQSFFTQLQLPDWSYESMKSNPMSGESRKQLFIDAQLKVKDESGRLIEFLDREMNVVKAFLKTMLPEKQWKDVDSLQVEMEITPFTITDDKDTIANLTTANGGKPIISQRQSVEMLGWSNDVDKTMQELGEEKTVDAFHLTE</sequence>
<reference evidence="1" key="1">
    <citation type="journal article" date="2022" name="Cell">
        <title>Design, construction, and in vivo augmentation of a complex gut microbiome.</title>
        <authorList>
            <person name="Cheng A.G."/>
            <person name="Ho P.Y."/>
            <person name="Aranda-Diaz A."/>
            <person name="Jain S."/>
            <person name="Yu F.B."/>
            <person name="Meng X."/>
            <person name="Wang M."/>
            <person name="Iakiviak M."/>
            <person name="Nagashima K."/>
            <person name="Zhao A."/>
            <person name="Murugkar P."/>
            <person name="Patil A."/>
            <person name="Atabakhsh K."/>
            <person name="Weakley A."/>
            <person name="Yan J."/>
            <person name="Brumbaugh A.R."/>
            <person name="Higginbottom S."/>
            <person name="Dimas A."/>
            <person name="Shiver A.L."/>
            <person name="Deutschbauer A."/>
            <person name="Neff N."/>
            <person name="Sonnenburg J.L."/>
            <person name="Huang K.C."/>
            <person name="Fischbach M.A."/>
        </authorList>
    </citation>
    <scope>NUCLEOTIDE SEQUENCE</scope>
    <source>
        <strain evidence="1">AP11</strain>
    </source>
</reference>
<evidence type="ECO:0000313" key="1">
    <source>
        <dbReference type="EMBL" id="UWN57990.1"/>
    </source>
</evidence>
<protein>
    <submittedName>
        <fullName evidence="1">Phage portal protein</fullName>
    </submittedName>
</protein>
<organism evidence="1 2">
    <name type="scientific">Alistipes ihumii AP11</name>
    <dbReference type="NCBI Taxonomy" id="1211813"/>
    <lineage>
        <taxon>Bacteria</taxon>
        <taxon>Pseudomonadati</taxon>
        <taxon>Bacteroidota</taxon>
        <taxon>Bacteroidia</taxon>
        <taxon>Bacteroidales</taxon>
        <taxon>Rikenellaceae</taxon>
        <taxon>Alistipes</taxon>
    </lineage>
</organism>
<dbReference type="Proteomes" id="UP001059295">
    <property type="component" value="Chromosome"/>
</dbReference>
<proteinExistence type="predicted"/>
<dbReference type="GeneID" id="82890912"/>
<evidence type="ECO:0000313" key="2">
    <source>
        <dbReference type="Proteomes" id="UP001059295"/>
    </source>
</evidence>
<dbReference type="Pfam" id="PF05133">
    <property type="entry name" value="SPP1_portal"/>
    <property type="match status" value="1"/>
</dbReference>
<gene>
    <name evidence="1" type="ORF">NQ491_04220</name>
</gene>
<accession>A0ABY5V184</accession>
<dbReference type="InterPro" id="IPR021145">
    <property type="entry name" value="Portal_protein_SPP1_Gp6-like"/>
</dbReference>
<dbReference type="RefSeq" id="WP_019246341.1">
    <property type="nucleotide sequence ID" value="NZ_CAPH01000015.1"/>
</dbReference>